<dbReference type="Proteomes" id="UP000318394">
    <property type="component" value="Unassembled WGS sequence"/>
</dbReference>
<dbReference type="RefSeq" id="WP_006248131.1">
    <property type="nucleotide sequence ID" value="NZ_CP011098.1"/>
</dbReference>
<evidence type="ECO:0000313" key="8">
    <source>
        <dbReference type="EMBL" id="TRB75578.1"/>
    </source>
</evidence>
<dbReference type="SFLD" id="SFLDS00003">
    <property type="entry name" value="Haloacid_Dehalogenase"/>
    <property type="match status" value="1"/>
</dbReference>
<dbReference type="NCBIfam" id="TIGR01549">
    <property type="entry name" value="HAD-SF-IA-v1"/>
    <property type="match status" value="1"/>
</dbReference>
<dbReference type="Gene3D" id="3.40.50.1000">
    <property type="entry name" value="HAD superfamily/HAD-like"/>
    <property type="match status" value="1"/>
</dbReference>
<proteinExistence type="inferred from homology"/>
<evidence type="ECO:0000256" key="2">
    <source>
        <dbReference type="ARBA" id="ARBA00006171"/>
    </source>
</evidence>
<dbReference type="Gene3D" id="1.10.150.240">
    <property type="entry name" value="Putative phosphatase, domain 2"/>
    <property type="match status" value="1"/>
</dbReference>
<dbReference type="Pfam" id="PF13419">
    <property type="entry name" value="HAD_2"/>
    <property type="match status" value="1"/>
</dbReference>
<dbReference type="Proteomes" id="UP000254031">
    <property type="component" value="Unassembled WGS sequence"/>
</dbReference>
<evidence type="ECO:0000256" key="1">
    <source>
        <dbReference type="ARBA" id="ARBA00001946"/>
    </source>
</evidence>
<dbReference type="AlphaFoldDB" id="A0A248ZZ64"/>
<dbReference type="Proteomes" id="UP000315164">
    <property type="component" value="Unassembled WGS sequence"/>
</dbReference>
<sequence length="223" mass="25416">MLQAIIFDMDGVIVDTEYLEFSLQKQFIEDIKEHSRPITLEQQSEVVGKCLKEIPVIIKKLSESSLPIEEIRARYYAFFQDLFSKVDFKTIFRADIQQIIQFAKQNQIKLAVASSSALSHIENILTVCGIKDEFDLIVSGEQFEHSKPDPTIYRYTCEKLGVEPQNAVAIEDSYYGMLAAKTAGLTVIGYEEKRILIDQSLADYMGKDMKEILKILQKCNTPS</sequence>
<accession>A0A248ZZ64</accession>
<dbReference type="OrthoDB" id="9800058at2"/>
<evidence type="ECO:0000256" key="5">
    <source>
        <dbReference type="ARBA" id="ARBA00023277"/>
    </source>
</evidence>
<evidence type="ECO:0000313" key="9">
    <source>
        <dbReference type="Proteomes" id="UP000254031"/>
    </source>
</evidence>
<dbReference type="EMBL" id="VAJB01000005">
    <property type="protein sequence ID" value="TRB75578.1"/>
    <property type="molecule type" value="Genomic_DNA"/>
</dbReference>
<dbReference type="PANTHER" id="PTHR46193:SF18">
    <property type="entry name" value="HEXITOL PHOSPHATASE B"/>
    <property type="match status" value="1"/>
</dbReference>
<keyword evidence="11" id="KW-1185">Reference proteome</keyword>
<comment type="similarity">
    <text evidence="2">Belongs to the HAD-like hydrolase superfamily. CbbY/CbbZ/Gph/YieH family.</text>
</comment>
<dbReference type="InterPro" id="IPR023214">
    <property type="entry name" value="HAD_sf"/>
</dbReference>
<dbReference type="EMBL" id="UGPL01000006">
    <property type="protein sequence ID" value="STY64996.1"/>
    <property type="molecule type" value="Genomic_DNA"/>
</dbReference>
<keyword evidence="5" id="KW-0119">Carbohydrate metabolism</keyword>
<dbReference type="InterPro" id="IPR006439">
    <property type="entry name" value="HAD-SF_hydro_IA"/>
</dbReference>
<keyword evidence="4" id="KW-0460">Magnesium</keyword>
<reference evidence="6 9" key="1">
    <citation type="submission" date="2018-06" db="EMBL/GenBank/DDBJ databases">
        <authorList>
            <consortium name="Pathogen Informatics"/>
            <person name="Doyle S."/>
        </authorList>
    </citation>
    <scope>NUCLEOTIDE SEQUENCE [LARGE SCALE GENOMIC DNA]</scope>
    <source>
        <strain evidence="6 9">NCTC9380</strain>
    </source>
</reference>
<evidence type="ECO:0000313" key="11">
    <source>
        <dbReference type="Proteomes" id="UP000318394"/>
    </source>
</evidence>
<organism evidence="6 9">
    <name type="scientific">Mannheimia haemolytica</name>
    <name type="common">Pasteurella haemolytica</name>
    <dbReference type="NCBI Taxonomy" id="75985"/>
    <lineage>
        <taxon>Bacteria</taxon>
        <taxon>Pseudomonadati</taxon>
        <taxon>Pseudomonadota</taxon>
        <taxon>Gammaproteobacteria</taxon>
        <taxon>Pasteurellales</taxon>
        <taxon>Pasteurellaceae</taxon>
        <taxon>Mannheimia</taxon>
    </lineage>
</organism>
<dbReference type="GO" id="GO:0016787">
    <property type="term" value="F:hydrolase activity"/>
    <property type="evidence" value="ECO:0007669"/>
    <property type="project" value="UniProtKB-KW"/>
</dbReference>
<dbReference type="KEGG" id="mhaq:WC39_06535"/>
<comment type="cofactor">
    <cofactor evidence="1">
        <name>Mg(2+)</name>
        <dbReference type="ChEBI" id="CHEBI:18420"/>
    </cofactor>
</comment>
<evidence type="ECO:0000313" key="6">
    <source>
        <dbReference type="EMBL" id="STY64996.1"/>
    </source>
</evidence>
<dbReference type="EMBL" id="VAJI01000005">
    <property type="protein sequence ID" value="TRB38886.1"/>
    <property type="molecule type" value="Genomic_DNA"/>
</dbReference>
<evidence type="ECO:0000313" key="10">
    <source>
        <dbReference type="Proteomes" id="UP000315164"/>
    </source>
</evidence>
<gene>
    <name evidence="8" type="ORF">FEA53_04070</name>
    <name evidence="7" type="ORF">FEB89_04075</name>
    <name evidence="6" type="ORF">NCTC9380_00248</name>
</gene>
<keyword evidence="3" id="KW-0479">Metal-binding</keyword>
<evidence type="ECO:0000313" key="7">
    <source>
        <dbReference type="EMBL" id="TRB38886.1"/>
    </source>
</evidence>
<dbReference type="KEGG" id="mhay:VK67_06540"/>
<evidence type="ECO:0000256" key="4">
    <source>
        <dbReference type="ARBA" id="ARBA00022842"/>
    </source>
</evidence>
<dbReference type="InterPro" id="IPR041492">
    <property type="entry name" value="HAD_2"/>
</dbReference>
<dbReference type="SUPFAM" id="SSF56784">
    <property type="entry name" value="HAD-like"/>
    <property type="match status" value="1"/>
</dbReference>
<dbReference type="EC" id="3.1.3.-" evidence="6"/>
<dbReference type="GO" id="GO:0046872">
    <property type="term" value="F:metal ion binding"/>
    <property type="evidence" value="ECO:0007669"/>
    <property type="project" value="UniProtKB-KW"/>
</dbReference>
<dbReference type="SFLD" id="SFLDG01129">
    <property type="entry name" value="C1.5:_HAD__Beta-PGM__Phosphata"/>
    <property type="match status" value="1"/>
</dbReference>
<dbReference type="InterPro" id="IPR023198">
    <property type="entry name" value="PGP-like_dom2"/>
</dbReference>
<dbReference type="InterPro" id="IPR036412">
    <property type="entry name" value="HAD-like_sf"/>
</dbReference>
<evidence type="ECO:0000256" key="3">
    <source>
        <dbReference type="ARBA" id="ARBA00022723"/>
    </source>
</evidence>
<dbReference type="InterPro" id="IPR051600">
    <property type="entry name" value="Beta-PGM-like"/>
</dbReference>
<dbReference type="GeneID" id="67368959"/>
<dbReference type="PANTHER" id="PTHR46193">
    <property type="entry name" value="6-PHOSPHOGLUCONATE PHOSPHATASE"/>
    <property type="match status" value="1"/>
</dbReference>
<name>A0A248ZZ64_MANHA</name>
<dbReference type="PRINTS" id="PR00413">
    <property type="entry name" value="HADHALOGNASE"/>
</dbReference>
<dbReference type="NCBIfam" id="TIGR01509">
    <property type="entry name" value="HAD-SF-IA-v3"/>
    <property type="match status" value="1"/>
</dbReference>
<keyword evidence="6" id="KW-0378">Hydrolase</keyword>
<protein>
    <submittedName>
        <fullName evidence="7">HAD family phosphatase</fullName>
    </submittedName>
    <submittedName>
        <fullName evidence="6">Phosphorylated carbohydrates phosphatase TM_1254</fullName>
        <ecNumber evidence="6">3.1.3.-</ecNumber>
    </submittedName>
</protein>
<reference evidence="10 11" key="2">
    <citation type="journal article" date="2019" name="Vet. Microbiol.">
        <title>Genetic characterization of susceptible and multi-drug resistant Mannheimia haemolytica isolated from high-risk stocker calves prior to and after antimicrobial metaphylaxis.</title>
        <authorList>
            <person name="Snyder E.R."/>
            <person name="Alvarez-Narvaez S."/>
            <person name="Credille B.C."/>
        </authorList>
    </citation>
    <scope>NUCLEOTIDE SEQUENCE [LARGE SCALE GENOMIC DNA]</scope>
    <source>
        <strain evidence="8 10">UGA-R5-128-1</strain>
        <strain evidence="7 11">UGA-R7-163-1</strain>
    </source>
</reference>